<dbReference type="EMBL" id="FZOA01000004">
    <property type="protein sequence ID" value="SNR79328.1"/>
    <property type="molecule type" value="Genomic_DNA"/>
</dbReference>
<dbReference type="NCBIfam" id="TIGR01683">
    <property type="entry name" value="thiS"/>
    <property type="match status" value="1"/>
</dbReference>
<dbReference type="CDD" id="cd00565">
    <property type="entry name" value="Ubl_ThiS"/>
    <property type="match status" value="1"/>
</dbReference>
<dbReference type="Proteomes" id="UP000198305">
    <property type="component" value="Unassembled WGS sequence"/>
</dbReference>
<dbReference type="InterPro" id="IPR003749">
    <property type="entry name" value="ThiS/MoaD-like"/>
</dbReference>
<dbReference type="AlphaFoldDB" id="A0A238Z8P3"/>
<organism evidence="1 2">
    <name type="scientific">Methylobacillus rhizosphaerae</name>
    <dbReference type="NCBI Taxonomy" id="551994"/>
    <lineage>
        <taxon>Bacteria</taxon>
        <taxon>Pseudomonadati</taxon>
        <taxon>Pseudomonadota</taxon>
        <taxon>Betaproteobacteria</taxon>
        <taxon>Nitrosomonadales</taxon>
        <taxon>Methylophilaceae</taxon>
        <taxon>Methylobacillus</taxon>
    </lineage>
</organism>
<evidence type="ECO:0000313" key="1">
    <source>
        <dbReference type="EMBL" id="SNR79328.1"/>
    </source>
</evidence>
<reference evidence="2" key="1">
    <citation type="submission" date="2017-06" db="EMBL/GenBank/DDBJ databases">
        <authorList>
            <person name="Varghese N."/>
            <person name="Submissions S."/>
        </authorList>
    </citation>
    <scope>NUCLEOTIDE SEQUENCE [LARGE SCALE GENOMIC DNA]</scope>
    <source>
        <strain evidence="2">Ca-68</strain>
    </source>
</reference>
<gene>
    <name evidence="1" type="ORF">SAMN05192560_1108</name>
</gene>
<keyword evidence="2" id="KW-1185">Reference proteome</keyword>
<name>A0A238Z8P3_9PROT</name>
<dbReference type="OrthoDB" id="9800283at2"/>
<dbReference type="Pfam" id="PF02597">
    <property type="entry name" value="ThiS"/>
    <property type="match status" value="1"/>
</dbReference>
<dbReference type="RefSeq" id="WP_089375233.1">
    <property type="nucleotide sequence ID" value="NZ_FZOA01000004.1"/>
</dbReference>
<protein>
    <submittedName>
        <fullName evidence="1">Sulfur carrier protein</fullName>
    </submittedName>
</protein>
<dbReference type="Gene3D" id="3.10.20.30">
    <property type="match status" value="1"/>
</dbReference>
<dbReference type="SUPFAM" id="SSF54285">
    <property type="entry name" value="MoaD/ThiS"/>
    <property type="match status" value="1"/>
</dbReference>
<dbReference type="PANTHER" id="PTHR34472:SF1">
    <property type="entry name" value="SULFUR CARRIER PROTEIN THIS"/>
    <property type="match status" value="1"/>
</dbReference>
<dbReference type="PANTHER" id="PTHR34472">
    <property type="entry name" value="SULFUR CARRIER PROTEIN THIS"/>
    <property type="match status" value="1"/>
</dbReference>
<evidence type="ECO:0000313" key="2">
    <source>
        <dbReference type="Proteomes" id="UP000198305"/>
    </source>
</evidence>
<sequence length="68" mass="7280">MIHLTINGNPRQFDVERLTVGELVETLGLTGKRLAIERNGEIVPRGHFADAVLNSDDKLEIVGAVGGG</sequence>
<accession>A0A238Z8P3</accession>
<dbReference type="InterPro" id="IPR010035">
    <property type="entry name" value="Thi_S"/>
</dbReference>
<dbReference type="InterPro" id="IPR016155">
    <property type="entry name" value="Mopterin_synth/thiamin_S_b"/>
</dbReference>
<dbReference type="InterPro" id="IPR012675">
    <property type="entry name" value="Beta-grasp_dom_sf"/>
</dbReference>
<proteinExistence type="predicted"/>